<organism evidence="2 3">
    <name type="scientific">Chlamydomonas eustigma</name>
    <dbReference type="NCBI Taxonomy" id="1157962"/>
    <lineage>
        <taxon>Eukaryota</taxon>
        <taxon>Viridiplantae</taxon>
        <taxon>Chlorophyta</taxon>
        <taxon>core chlorophytes</taxon>
        <taxon>Chlorophyceae</taxon>
        <taxon>CS clade</taxon>
        <taxon>Chlamydomonadales</taxon>
        <taxon>Chlamydomonadaceae</taxon>
        <taxon>Chlamydomonas</taxon>
    </lineage>
</organism>
<dbReference type="EMBL" id="BEGY01000015">
    <property type="protein sequence ID" value="GAX76037.1"/>
    <property type="molecule type" value="Genomic_DNA"/>
</dbReference>
<proteinExistence type="predicted"/>
<protein>
    <submittedName>
        <fullName evidence="2">Uncharacterized protein</fullName>
    </submittedName>
</protein>
<feature type="compositionally biased region" description="Polar residues" evidence="1">
    <location>
        <begin position="18"/>
        <end position="31"/>
    </location>
</feature>
<evidence type="ECO:0000313" key="2">
    <source>
        <dbReference type="EMBL" id="GAX76037.1"/>
    </source>
</evidence>
<evidence type="ECO:0000313" key="3">
    <source>
        <dbReference type="Proteomes" id="UP000232323"/>
    </source>
</evidence>
<name>A0A250WYX1_9CHLO</name>
<reference evidence="2 3" key="1">
    <citation type="submission" date="2017-08" db="EMBL/GenBank/DDBJ databases">
        <title>Acidophilic green algal genome provides insights into adaptation to an acidic environment.</title>
        <authorList>
            <person name="Hirooka S."/>
            <person name="Hirose Y."/>
            <person name="Kanesaki Y."/>
            <person name="Higuchi S."/>
            <person name="Fujiwara T."/>
            <person name="Onuma R."/>
            <person name="Era A."/>
            <person name="Ohbayashi R."/>
            <person name="Uzuka A."/>
            <person name="Nozaki H."/>
            <person name="Yoshikawa H."/>
            <person name="Miyagishima S.Y."/>
        </authorList>
    </citation>
    <scope>NUCLEOTIDE SEQUENCE [LARGE SCALE GENOMIC DNA]</scope>
    <source>
        <strain evidence="2 3">NIES-2499</strain>
    </source>
</reference>
<keyword evidence="3" id="KW-1185">Reference proteome</keyword>
<accession>A0A250WYX1</accession>
<dbReference type="Proteomes" id="UP000232323">
    <property type="component" value="Unassembled WGS sequence"/>
</dbReference>
<feature type="region of interest" description="Disordered" evidence="1">
    <location>
        <begin position="1"/>
        <end position="34"/>
    </location>
</feature>
<evidence type="ECO:0000256" key="1">
    <source>
        <dbReference type="SAM" id="MobiDB-lite"/>
    </source>
</evidence>
<gene>
    <name evidence="2" type="ORF">CEUSTIGMA_g3480.t1</name>
</gene>
<dbReference type="AlphaFoldDB" id="A0A250WYX1"/>
<comment type="caution">
    <text evidence="2">The sequence shown here is derived from an EMBL/GenBank/DDBJ whole genome shotgun (WGS) entry which is preliminary data.</text>
</comment>
<sequence length="100" mass="10172">MAPKSKSPGPPPNERVIPTTTPASAVASGSSEPPAVSLASAGNVVVPGQTSKSANHRPADHLPIMEGLLVVGAIPLFLVPNTLNLVTYHSPHGMSCCQTI</sequence>